<proteinExistence type="predicted"/>
<accession>F8V5T6</accession>
<feature type="region of interest" description="Disordered" evidence="1">
    <location>
        <begin position="432"/>
        <end position="573"/>
    </location>
</feature>
<feature type="compositionally biased region" description="Polar residues" evidence="1">
    <location>
        <begin position="519"/>
        <end position="529"/>
    </location>
</feature>
<feature type="compositionally biased region" description="Low complexity" evidence="1">
    <location>
        <begin position="438"/>
        <end position="449"/>
    </location>
</feature>
<evidence type="ECO:0000313" key="3">
    <source>
        <dbReference type="Proteomes" id="UP000240552"/>
    </source>
</evidence>
<dbReference type="Proteomes" id="UP000240552">
    <property type="component" value="Segment"/>
</dbReference>
<organism evidence="2 3">
    <name type="scientific">Acanthamoeba polyphaga mimivirus</name>
    <name type="common">APMV</name>
    <dbReference type="NCBI Taxonomy" id="212035"/>
    <lineage>
        <taxon>Viruses</taxon>
        <taxon>Varidnaviria</taxon>
        <taxon>Bamfordvirae</taxon>
        <taxon>Nucleocytoviricota</taxon>
        <taxon>Megaviricetes</taxon>
        <taxon>Imitervirales</taxon>
        <taxon>Mimiviridae</taxon>
        <taxon>Megamimivirinae</taxon>
        <taxon>Mimivirus</taxon>
        <taxon>Mimivirus bradfordmassiliense</taxon>
    </lineage>
</organism>
<evidence type="ECO:0000256" key="1">
    <source>
        <dbReference type="SAM" id="MobiDB-lite"/>
    </source>
</evidence>
<organismHost>
    <name type="scientific">Acanthamoeba polyphaga</name>
    <name type="common">Amoeba</name>
    <dbReference type="NCBI Taxonomy" id="5757"/>
</organismHost>
<feature type="compositionally biased region" description="Basic residues" evidence="1">
    <location>
        <begin position="563"/>
        <end position="572"/>
    </location>
</feature>
<dbReference type="EMBL" id="JN036606">
    <property type="protein sequence ID" value="AEJ34640.1"/>
    <property type="molecule type" value="Genomic_DNA"/>
</dbReference>
<gene>
    <name evidence="2" type="primary">R402</name>
    <name evidence="2" type="ORF">MIMI_R402</name>
</gene>
<reference evidence="2 3" key="1">
    <citation type="journal article" date="2011" name="Proc. Natl. Acad. Sci. U.S.A.">
        <title>Mimivirus shows dramatic genome reduction after intraamoebal culture.</title>
        <authorList>
            <person name="Boyer M."/>
            <person name="Azza S."/>
            <person name="Barrassi L."/>
            <person name="Klose T."/>
            <person name="Campocasso A."/>
            <person name="Pagnier I."/>
            <person name="Fournous G."/>
            <person name="Borg A."/>
            <person name="Robert C."/>
            <person name="Zhang X."/>
            <person name="Desnues C."/>
            <person name="Henrissat B."/>
            <person name="Rossmann M.G."/>
            <person name="La Scola B."/>
            <person name="Raoult D."/>
        </authorList>
    </citation>
    <scope>NUCLEOTIDE SEQUENCE [LARGE SCALE GENOMIC DNA]</scope>
    <source>
        <strain evidence="2">M4</strain>
    </source>
</reference>
<name>F8V5T6_MIMIV</name>
<evidence type="ECO:0000313" key="2">
    <source>
        <dbReference type="EMBL" id="AEJ34640.1"/>
    </source>
</evidence>
<feature type="compositionally biased region" description="Low complexity" evidence="1">
    <location>
        <begin position="495"/>
        <end position="510"/>
    </location>
</feature>
<feature type="compositionally biased region" description="Low complexity" evidence="1">
    <location>
        <begin position="473"/>
        <end position="487"/>
    </location>
</feature>
<sequence>MSSNNDNSTNNKNNVNINTDNRLYQLDELISDIYKAVYIKDNDYTIKFIDVKDINLPRFKLSDYDLDIIFDKIKYAGSFPTGIVIDGTSTNEIWFKRRGETEMSTIRIVPYQNKEAVDDITDPINVNQIMKTLLSELVVSEKTNNILLPVINVDVLGSDLTTYGKISPYINSSDDTYYSVQVTEKYYSLKTLDQFFKDYVIEARTIKSIIYQAIDVLYQISVQYPKFKYNQLFPETIDCYLKQDNNLIIPEIKLSNFYLSSIDDLVKNSYLDSNDFTVEQIADQYGDLYQLVNYMWNNLQSSIQNFPDVIKIFDIVLPKKIRSKELYLTSELWNLLSEDEKFELKIKNLRNNHIFTSKDSLSNTTFVKSKDQPIDFSGGSEDNELSVEDFEASEDLNDIDESIPVVKNSSKIKYPHKDIGIMANNKTISDRKLTDNLSNKSSNDNTSETTSDKSYRSSNSRNSDNSKSKTTRSKTQSSDSSKSSRIPRSSESKRSTNSVVSVGSTGSDVYSDMERTEYPSRSTYKSRTINRSDSESSPVSSRTSSPVDDSRLKQSRISEDKPRKNKAYRGRRVIGQNNTASLLAALNDDNYNQGQNNVTDINSIGSMLGVSVNELASKNSNPNYSQIMQQIASQMNGQQASPNSLFGQAGNINQQLNPQQLSALLGQSYNPNTQFNQLNQLGQLGQLNSMNSINQMAQLGQMGQLGQTGQVNPMSQMSQMNTMNPMGQPNQSYNSQNDTDLLYRYMATLNQGQSGQQMDPNAIATLMQQNSTGFPSYAQLGGNVNNNNNMNRNPFFFNE</sequence>
<feature type="compositionally biased region" description="Basic and acidic residues" evidence="1">
    <location>
        <begin position="548"/>
        <end position="562"/>
    </location>
</feature>
<feature type="compositionally biased region" description="Low complexity" evidence="1">
    <location>
        <begin position="456"/>
        <end position="465"/>
    </location>
</feature>
<protein>
    <submittedName>
        <fullName evidence="2">Uncharacterized protein R402</fullName>
    </submittedName>
</protein>
<feature type="compositionally biased region" description="Low complexity" evidence="1">
    <location>
        <begin position="535"/>
        <end position="547"/>
    </location>
</feature>